<dbReference type="Gene3D" id="3.20.20.100">
    <property type="entry name" value="NADP-dependent oxidoreductase domain"/>
    <property type="match status" value="1"/>
</dbReference>
<reference evidence="8" key="1">
    <citation type="submission" date="2015-11" db="EMBL/GenBank/DDBJ databases">
        <title>De novo transcriptome assembly of four potential Pierce s Disease insect vectors from Arizona vineyards.</title>
        <authorList>
            <person name="Tassone E.E."/>
        </authorList>
    </citation>
    <scope>NUCLEOTIDE SEQUENCE</scope>
</reference>
<dbReference type="InterPro" id="IPR018170">
    <property type="entry name" value="Aldo/ket_reductase_CS"/>
</dbReference>
<name>A0A1B6GQH1_9HEMI</name>
<gene>
    <name evidence="8" type="ORF">g.30615</name>
</gene>
<dbReference type="PANTHER" id="PTHR11732">
    <property type="entry name" value="ALDO/KETO REDUCTASE"/>
    <property type="match status" value="1"/>
</dbReference>
<organism evidence="8">
    <name type="scientific">Cuerna arida</name>
    <dbReference type="NCBI Taxonomy" id="1464854"/>
    <lineage>
        <taxon>Eukaryota</taxon>
        <taxon>Metazoa</taxon>
        <taxon>Ecdysozoa</taxon>
        <taxon>Arthropoda</taxon>
        <taxon>Hexapoda</taxon>
        <taxon>Insecta</taxon>
        <taxon>Pterygota</taxon>
        <taxon>Neoptera</taxon>
        <taxon>Paraneoptera</taxon>
        <taxon>Hemiptera</taxon>
        <taxon>Auchenorrhyncha</taxon>
        <taxon>Membracoidea</taxon>
        <taxon>Cicadellidae</taxon>
        <taxon>Cicadellinae</taxon>
        <taxon>Proconiini</taxon>
        <taxon>Cuerna</taxon>
    </lineage>
</organism>
<dbReference type="PIRSF" id="PIRSF000097">
    <property type="entry name" value="AKR"/>
    <property type="match status" value="1"/>
</dbReference>
<accession>A0A1B6GQH1</accession>
<keyword evidence="3" id="KW-0560">Oxidoreductase</keyword>
<sequence length="308" mass="34547">MRFTKAATRAKNIQLVSKPMTSKLLSSGHYMPLLGLGTWQSSPGEVEKAVVSALNAGYRHIDTATLYKNEKEIGNAIQSWLKKGGKREDLFITTKLPHIGNRPSDVETYVTNSLRNLQVDYLDLYLMHMPFTFKPDISGEAPAKNLDGTFVLEDTDHIAIWREMEKLVKSGLIRSIGVSNFNSDQLENLIKHAEILPSNLQVELHVALQQPGLQKLCKTYNVTLTAYSPLGSPGAKEHFKNKYGKDDMDFPDILNDSTVTEIAAKLNRTPAQVLLNFLILQNIAVIPKSVNPQRIQENSKIFDFHVIF</sequence>
<dbReference type="PROSITE" id="PS00798">
    <property type="entry name" value="ALDOKETO_REDUCTASE_1"/>
    <property type="match status" value="1"/>
</dbReference>
<dbReference type="SUPFAM" id="SSF51430">
    <property type="entry name" value="NAD(P)-linked oxidoreductase"/>
    <property type="match status" value="1"/>
</dbReference>
<feature type="active site" description="Proton donor" evidence="4">
    <location>
        <position position="67"/>
    </location>
</feature>
<dbReference type="FunFam" id="3.20.20.100:FF:000006">
    <property type="entry name" value="Aldo-keto reductase family 1 member A1"/>
    <property type="match status" value="1"/>
</dbReference>
<evidence type="ECO:0000256" key="1">
    <source>
        <dbReference type="ARBA" id="ARBA00007905"/>
    </source>
</evidence>
<keyword evidence="2" id="KW-0521">NADP</keyword>
<proteinExistence type="inferred from homology"/>
<evidence type="ECO:0000256" key="3">
    <source>
        <dbReference type="ARBA" id="ARBA00023002"/>
    </source>
</evidence>
<dbReference type="InterPro" id="IPR020471">
    <property type="entry name" value="AKR"/>
</dbReference>
<feature type="binding site" evidence="5">
    <location>
        <position position="128"/>
    </location>
    <ligand>
        <name>substrate</name>
    </ligand>
</feature>
<dbReference type="InterPro" id="IPR023210">
    <property type="entry name" value="NADP_OxRdtase_dom"/>
</dbReference>
<evidence type="ECO:0000256" key="6">
    <source>
        <dbReference type="PIRSR" id="PIRSR000097-3"/>
    </source>
</evidence>
<dbReference type="AlphaFoldDB" id="A0A1B6GQH1"/>
<protein>
    <recommendedName>
        <fullName evidence="7">NADP-dependent oxidoreductase domain-containing protein</fullName>
    </recommendedName>
</protein>
<dbReference type="InterPro" id="IPR036812">
    <property type="entry name" value="NAD(P)_OxRdtase_dom_sf"/>
</dbReference>
<evidence type="ECO:0000259" key="7">
    <source>
        <dbReference type="Pfam" id="PF00248"/>
    </source>
</evidence>
<dbReference type="EMBL" id="GECZ01005102">
    <property type="protein sequence ID" value="JAS64667.1"/>
    <property type="molecule type" value="Transcribed_RNA"/>
</dbReference>
<evidence type="ECO:0000256" key="2">
    <source>
        <dbReference type="ARBA" id="ARBA00022857"/>
    </source>
</evidence>
<dbReference type="PROSITE" id="PS00062">
    <property type="entry name" value="ALDOKETO_REDUCTASE_2"/>
    <property type="match status" value="1"/>
</dbReference>
<dbReference type="PRINTS" id="PR00069">
    <property type="entry name" value="ALDKETRDTASE"/>
</dbReference>
<evidence type="ECO:0000256" key="4">
    <source>
        <dbReference type="PIRSR" id="PIRSR000097-1"/>
    </source>
</evidence>
<evidence type="ECO:0000313" key="8">
    <source>
        <dbReference type="EMBL" id="JAS64667.1"/>
    </source>
</evidence>
<dbReference type="Pfam" id="PF00248">
    <property type="entry name" value="Aldo_ket_red"/>
    <property type="match status" value="1"/>
</dbReference>
<feature type="domain" description="NADP-dependent oxidoreductase" evidence="7">
    <location>
        <begin position="34"/>
        <end position="304"/>
    </location>
</feature>
<dbReference type="GO" id="GO:0016491">
    <property type="term" value="F:oxidoreductase activity"/>
    <property type="evidence" value="ECO:0007669"/>
    <property type="project" value="UniProtKB-KW"/>
</dbReference>
<feature type="site" description="Lowers pKa of active site Tyr" evidence="6">
    <location>
        <position position="95"/>
    </location>
</feature>
<comment type="similarity">
    <text evidence="1">Belongs to the aldo/keto reductase family.</text>
</comment>
<evidence type="ECO:0000256" key="5">
    <source>
        <dbReference type="PIRSR" id="PIRSR000097-2"/>
    </source>
</evidence>
<dbReference type="PROSITE" id="PS00063">
    <property type="entry name" value="ALDOKETO_REDUCTASE_3"/>
    <property type="match status" value="1"/>
</dbReference>